<dbReference type="Gene3D" id="3.30.110.170">
    <property type="entry name" value="Protein of unknown function (DUF541), domain 1"/>
    <property type="match status" value="1"/>
</dbReference>
<dbReference type="InterPro" id="IPR052022">
    <property type="entry name" value="26kDa_periplasmic_antigen"/>
</dbReference>
<name>A0A176WZI3_AGRTU</name>
<dbReference type="Pfam" id="PF04402">
    <property type="entry name" value="SIMPL"/>
    <property type="match status" value="1"/>
</dbReference>
<sequence>MKTKTARLFALTAMTAAAIMPLAAQVSAQEANPREATISVSGEGQAAIAPDMAILSFSVVKQAETAAAALTENSKALADVLKALKDAAIEDRDLQTSNFSVQPLYKHYEPKDGVYVAPEITGYQVSNGLTVRVRDLKKLGTILDTSVKLGINQGGDITFTNDKPDATVTEARKLAVADAMAKAKTLTEAAGVKLGRVIQISENMQRPMPVPAGAMRASMMKEADSVPVASGENNYSVVVNVTFALDQ</sequence>
<keyword evidence="1" id="KW-0732">Signal</keyword>
<feature type="chain" id="PRO_5008052902" description="SIMPL domain-containing protein" evidence="1">
    <location>
        <begin position="29"/>
        <end position="247"/>
    </location>
</feature>
<dbReference type="AlphaFoldDB" id="A0A176WZI3"/>
<dbReference type="InterPro" id="IPR007497">
    <property type="entry name" value="SIMPL/DUF541"/>
</dbReference>
<evidence type="ECO:0000256" key="1">
    <source>
        <dbReference type="SAM" id="SignalP"/>
    </source>
</evidence>
<accession>A0A176WZI3</accession>
<comment type="caution">
    <text evidence="2">The sequence shown here is derived from an EMBL/GenBank/DDBJ whole genome shotgun (WGS) entry which is preliminary data.</text>
</comment>
<reference evidence="2 3" key="1">
    <citation type="submission" date="2016-05" db="EMBL/GenBank/DDBJ databases">
        <authorList>
            <person name="Lavstsen T."/>
            <person name="Jespersen J.S."/>
        </authorList>
    </citation>
    <scope>NUCLEOTIDE SEQUENCE [LARGE SCALE GENOMIC DNA]</scope>
    <source>
        <strain evidence="2 3">KCJ1736</strain>
    </source>
</reference>
<dbReference type="RefSeq" id="WP_063950631.1">
    <property type="nucleotide sequence ID" value="NZ_CP072308.1"/>
</dbReference>
<organism evidence="2 3">
    <name type="scientific">Agrobacterium tumefaciens</name>
    <dbReference type="NCBI Taxonomy" id="358"/>
    <lineage>
        <taxon>Bacteria</taxon>
        <taxon>Pseudomonadati</taxon>
        <taxon>Pseudomonadota</taxon>
        <taxon>Alphaproteobacteria</taxon>
        <taxon>Hyphomicrobiales</taxon>
        <taxon>Rhizobiaceae</taxon>
        <taxon>Rhizobium/Agrobacterium group</taxon>
        <taxon>Agrobacterium</taxon>
        <taxon>Agrobacterium tumefaciens complex</taxon>
    </lineage>
</organism>
<evidence type="ECO:0008006" key="4">
    <source>
        <dbReference type="Google" id="ProtNLM"/>
    </source>
</evidence>
<evidence type="ECO:0000313" key="2">
    <source>
        <dbReference type="EMBL" id="OAE39383.1"/>
    </source>
</evidence>
<proteinExistence type="predicted"/>
<dbReference type="Proteomes" id="UP000077098">
    <property type="component" value="Unassembled WGS sequence"/>
</dbReference>
<dbReference type="Gene3D" id="3.30.70.2970">
    <property type="entry name" value="Protein of unknown function (DUF541), domain 2"/>
    <property type="match status" value="1"/>
</dbReference>
<gene>
    <name evidence="2" type="ORF">A7J57_23680</name>
</gene>
<feature type="signal peptide" evidence="1">
    <location>
        <begin position="1"/>
        <end position="28"/>
    </location>
</feature>
<protein>
    <recommendedName>
        <fullName evidence="4">SIMPL domain-containing protein</fullName>
    </recommendedName>
</protein>
<evidence type="ECO:0000313" key="3">
    <source>
        <dbReference type="Proteomes" id="UP000077098"/>
    </source>
</evidence>
<dbReference type="PANTHER" id="PTHR34387:SF1">
    <property type="entry name" value="PERIPLASMIC IMMUNOGENIC PROTEIN"/>
    <property type="match status" value="1"/>
</dbReference>
<dbReference type="PANTHER" id="PTHR34387">
    <property type="entry name" value="SLR1258 PROTEIN"/>
    <property type="match status" value="1"/>
</dbReference>
<dbReference type="EMBL" id="LXPS01000037">
    <property type="protein sequence ID" value="OAE39383.1"/>
    <property type="molecule type" value="Genomic_DNA"/>
</dbReference>
<dbReference type="GO" id="GO:0006974">
    <property type="term" value="P:DNA damage response"/>
    <property type="evidence" value="ECO:0007669"/>
    <property type="project" value="TreeGrafter"/>
</dbReference>